<dbReference type="GO" id="GO:0046872">
    <property type="term" value="F:metal ion binding"/>
    <property type="evidence" value="ECO:0007669"/>
    <property type="project" value="UniProtKB-KW"/>
</dbReference>
<dbReference type="InterPro" id="IPR045031">
    <property type="entry name" value="DHP_synth-like"/>
</dbReference>
<proteinExistence type="predicted"/>
<evidence type="ECO:0000256" key="2">
    <source>
        <dbReference type="ARBA" id="ARBA00001946"/>
    </source>
</evidence>
<keyword evidence="5 10" id="KW-0808">Transferase</keyword>
<dbReference type="AlphaFoldDB" id="E6PWM2"/>
<reference evidence="10" key="1">
    <citation type="submission" date="2009-10" db="EMBL/GenBank/DDBJ databases">
        <title>Diversity of trophic interactions inside an arsenic-rich microbial ecosystem.</title>
        <authorList>
            <person name="Bertin P.N."/>
            <person name="Heinrich-Salmeron A."/>
            <person name="Pelletier E."/>
            <person name="Goulhen-Chollet F."/>
            <person name="Arsene-Ploetze F."/>
            <person name="Gallien S."/>
            <person name="Calteau A."/>
            <person name="Vallenet D."/>
            <person name="Casiot C."/>
            <person name="Chane-Woon-Ming B."/>
            <person name="Giloteaux L."/>
            <person name="Barakat M."/>
            <person name="Bonnefoy V."/>
            <person name="Bruneel O."/>
            <person name="Chandler M."/>
            <person name="Cleiss J."/>
            <person name="Duran R."/>
            <person name="Elbaz-Poulichet F."/>
            <person name="Fonknechten N."/>
            <person name="Lauga B."/>
            <person name="Mornico D."/>
            <person name="Ortet P."/>
            <person name="Schaeffer C."/>
            <person name="Siguier P."/>
            <person name="Alexander Thil Smith A."/>
            <person name="Van Dorsselaer A."/>
            <person name="Weissenbach J."/>
            <person name="Medigue C."/>
            <person name="Le Paslier D."/>
        </authorList>
    </citation>
    <scope>NUCLEOTIDE SEQUENCE</scope>
</reference>
<evidence type="ECO:0000259" key="9">
    <source>
        <dbReference type="PROSITE" id="PS50972"/>
    </source>
</evidence>
<evidence type="ECO:0000256" key="5">
    <source>
        <dbReference type="ARBA" id="ARBA00022679"/>
    </source>
</evidence>
<evidence type="ECO:0000256" key="1">
    <source>
        <dbReference type="ARBA" id="ARBA00000012"/>
    </source>
</evidence>
<dbReference type="PROSITE" id="PS00793">
    <property type="entry name" value="DHPS_2"/>
    <property type="match status" value="1"/>
</dbReference>
<sequence>MNTDFRRPTGVWQFGERRLETGRRTLVMGVVNVTPDSFSDGGRYLAPERAVGHALRLLDEGADVIDVGAESTRPGTRTGTRAGDPAQAAVSAAEEQDRLLPVIEGLRRARPDALISVDTYKAATARAAVMSGAEIVNDVSGLLWDEAMAATCAELRCGVVLMHTRGRPEEWANLPALALDAVLAAVEAGLAEALTRAAAAGIAPEAIVLDPGYGFGKKLEENFALLAGQSELLRLGRPLLAGLSRKSFLRCALTRRRNSKAVTSEDLEVASVAGLVAAILAGASVVRVHDARSAAAAAAVADALPDQVGQAARG</sequence>
<evidence type="ECO:0000313" key="10">
    <source>
        <dbReference type="EMBL" id="CBH99330.1"/>
    </source>
</evidence>
<dbReference type="InterPro" id="IPR000489">
    <property type="entry name" value="Pterin-binding_dom"/>
</dbReference>
<dbReference type="PANTHER" id="PTHR20941:SF1">
    <property type="entry name" value="FOLIC ACID SYNTHESIS PROTEIN FOL1"/>
    <property type="match status" value="1"/>
</dbReference>
<dbReference type="Pfam" id="PF00809">
    <property type="entry name" value="Pterin_bind"/>
    <property type="match status" value="1"/>
</dbReference>
<comment type="pathway">
    <text evidence="3">Cofactor biosynthesis; tetrahydrofolate biosynthesis; 7,8-dihydrofolate from 2-amino-4-hydroxy-6-hydroxymethyl-7,8-dihydropteridine diphosphate and 4-aminobenzoate: step 1/2.</text>
</comment>
<protein>
    <recommendedName>
        <fullName evidence="4">dihydropteroate synthase</fullName>
        <ecNumber evidence="4">2.5.1.15</ecNumber>
    </recommendedName>
</protein>
<keyword evidence="8" id="KW-0289">Folate biosynthesis</keyword>
<comment type="catalytic activity">
    <reaction evidence="1">
        <text>(7,8-dihydropterin-6-yl)methyl diphosphate + 4-aminobenzoate = 7,8-dihydropteroate + diphosphate</text>
        <dbReference type="Rhea" id="RHEA:19949"/>
        <dbReference type="ChEBI" id="CHEBI:17836"/>
        <dbReference type="ChEBI" id="CHEBI:17839"/>
        <dbReference type="ChEBI" id="CHEBI:33019"/>
        <dbReference type="ChEBI" id="CHEBI:72950"/>
        <dbReference type="EC" id="2.5.1.15"/>
    </reaction>
</comment>
<dbReference type="PROSITE" id="PS50972">
    <property type="entry name" value="PTERIN_BINDING"/>
    <property type="match status" value="1"/>
</dbReference>
<evidence type="ECO:0000256" key="7">
    <source>
        <dbReference type="ARBA" id="ARBA00022842"/>
    </source>
</evidence>
<evidence type="ECO:0000256" key="6">
    <source>
        <dbReference type="ARBA" id="ARBA00022723"/>
    </source>
</evidence>
<comment type="cofactor">
    <cofactor evidence="2">
        <name>Mg(2+)</name>
        <dbReference type="ChEBI" id="CHEBI:18420"/>
    </cofactor>
</comment>
<dbReference type="EMBL" id="CABN01000002">
    <property type="protein sequence ID" value="CBH99330.1"/>
    <property type="molecule type" value="Genomic_DNA"/>
</dbReference>
<dbReference type="GO" id="GO:0046656">
    <property type="term" value="P:folic acid biosynthetic process"/>
    <property type="evidence" value="ECO:0007669"/>
    <property type="project" value="UniProtKB-KW"/>
</dbReference>
<evidence type="ECO:0000256" key="8">
    <source>
        <dbReference type="ARBA" id="ARBA00022909"/>
    </source>
</evidence>
<name>E6PWM2_9ZZZZ</name>
<dbReference type="GO" id="GO:0005829">
    <property type="term" value="C:cytosol"/>
    <property type="evidence" value="ECO:0007669"/>
    <property type="project" value="TreeGrafter"/>
</dbReference>
<feature type="domain" description="Pterin-binding" evidence="9">
    <location>
        <begin position="25"/>
        <end position="299"/>
    </location>
</feature>
<dbReference type="InterPro" id="IPR011005">
    <property type="entry name" value="Dihydropteroate_synth-like_sf"/>
</dbReference>
<gene>
    <name evidence="10" type="ORF">CARN3_0240</name>
</gene>
<dbReference type="GO" id="GO:0004156">
    <property type="term" value="F:dihydropteroate synthase activity"/>
    <property type="evidence" value="ECO:0007669"/>
    <property type="project" value="UniProtKB-EC"/>
</dbReference>
<dbReference type="InterPro" id="IPR006390">
    <property type="entry name" value="DHP_synth_dom"/>
</dbReference>
<dbReference type="NCBIfam" id="TIGR01496">
    <property type="entry name" value="DHPS"/>
    <property type="match status" value="1"/>
</dbReference>
<dbReference type="PANTHER" id="PTHR20941">
    <property type="entry name" value="FOLATE SYNTHESIS PROTEINS"/>
    <property type="match status" value="1"/>
</dbReference>
<evidence type="ECO:0000256" key="4">
    <source>
        <dbReference type="ARBA" id="ARBA00012458"/>
    </source>
</evidence>
<dbReference type="CDD" id="cd00739">
    <property type="entry name" value="DHPS"/>
    <property type="match status" value="1"/>
</dbReference>
<dbReference type="Gene3D" id="3.20.20.20">
    <property type="entry name" value="Dihydropteroate synthase-like"/>
    <property type="match status" value="1"/>
</dbReference>
<dbReference type="PROSITE" id="PS00792">
    <property type="entry name" value="DHPS_1"/>
    <property type="match status" value="1"/>
</dbReference>
<dbReference type="SUPFAM" id="SSF51717">
    <property type="entry name" value="Dihydropteroate synthetase-like"/>
    <property type="match status" value="1"/>
</dbReference>
<accession>E6PWM2</accession>
<comment type="caution">
    <text evidence="10">The sequence shown here is derived from an EMBL/GenBank/DDBJ whole genome shotgun (WGS) entry which is preliminary data.</text>
</comment>
<dbReference type="EC" id="2.5.1.15" evidence="4"/>
<organism evidence="10">
    <name type="scientific">mine drainage metagenome</name>
    <dbReference type="NCBI Taxonomy" id="410659"/>
    <lineage>
        <taxon>unclassified sequences</taxon>
        <taxon>metagenomes</taxon>
        <taxon>ecological metagenomes</taxon>
    </lineage>
</organism>
<dbReference type="GO" id="GO:0046654">
    <property type="term" value="P:tetrahydrofolate biosynthetic process"/>
    <property type="evidence" value="ECO:0007669"/>
    <property type="project" value="TreeGrafter"/>
</dbReference>
<evidence type="ECO:0000256" key="3">
    <source>
        <dbReference type="ARBA" id="ARBA00004763"/>
    </source>
</evidence>
<keyword evidence="6" id="KW-0479">Metal-binding</keyword>
<keyword evidence="7" id="KW-0460">Magnesium</keyword>